<dbReference type="OrthoDB" id="3013508at2759"/>
<keyword evidence="2" id="KW-1133">Transmembrane helix</keyword>
<proteinExistence type="predicted"/>
<evidence type="ECO:0000313" key="4">
    <source>
        <dbReference type="Proteomes" id="UP001140091"/>
    </source>
</evidence>
<accession>A0A9W8JC75</accession>
<name>A0A9W8JC75_9AGAR</name>
<protein>
    <recommendedName>
        <fullName evidence="5">F-box domain-containing protein</fullName>
    </recommendedName>
</protein>
<dbReference type="EMBL" id="JANBPK010000935">
    <property type="protein sequence ID" value="KAJ2928225.1"/>
    <property type="molecule type" value="Genomic_DNA"/>
</dbReference>
<reference evidence="3" key="1">
    <citation type="submission" date="2022-06" db="EMBL/GenBank/DDBJ databases">
        <title>Genome Sequence of Candolleomyces eurysporus.</title>
        <authorList>
            <person name="Buettner E."/>
        </authorList>
    </citation>
    <scope>NUCLEOTIDE SEQUENCE</scope>
    <source>
        <strain evidence="3">VTCC 930004</strain>
    </source>
</reference>
<evidence type="ECO:0000256" key="1">
    <source>
        <dbReference type="SAM" id="Coils"/>
    </source>
</evidence>
<comment type="caution">
    <text evidence="3">The sequence shown here is derived from an EMBL/GenBank/DDBJ whole genome shotgun (WGS) entry which is preliminary data.</text>
</comment>
<dbReference type="SUPFAM" id="SSF52047">
    <property type="entry name" value="RNI-like"/>
    <property type="match status" value="1"/>
</dbReference>
<gene>
    <name evidence="3" type="ORF">H1R20_g8885</name>
</gene>
<keyword evidence="2" id="KW-0472">Membrane</keyword>
<keyword evidence="4" id="KW-1185">Reference proteome</keyword>
<dbReference type="InterPro" id="IPR032675">
    <property type="entry name" value="LRR_dom_sf"/>
</dbReference>
<keyword evidence="2" id="KW-0812">Transmembrane</keyword>
<evidence type="ECO:0000313" key="3">
    <source>
        <dbReference type="EMBL" id="KAJ2928225.1"/>
    </source>
</evidence>
<evidence type="ECO:0000256" key="2">
    <source>
        <dbReference type="SAM" id="Phobius"/>
    </source>
</evidence>
<feature type="transmembrane region" description="Helical" evidence="2">
    <location>
        <begin position="78"/>
        <end position="99"/>
    </location>
</feature>
<sequence>MSQQIPNTVMHPPSSIVLSKLLSNNEVPNAFETASIHQGINNLQSEISLLRSQLDRLEGLLQKHRRVLSAVRRIPFEVWGKIFTFTLIPGMLGFGWYGMRELLRLTLVCKTWRQAAWLTHELWSNVELYTHPSSSDTARWWLSRSGNLPKSLGVDGHGCCHRKTFHRDGDEFRCPIIQPGLVKLLSDGPVLNHLTLSCQVPLCFKKLCERLHPSLWKPIKSLSIWIEEGWSQVIEGEATSTSFDIPPSVTSLEMGLFFGSDFGRPGRPLCISPGVYARLKSFSFTSGPAWNNGAALLQALQYCTSLENLKIDFGRNTWRYDAQGYQVAGRSVSLPYLRTLRLRGACETRILHFLMMPALTELVVEGRQYQKMECFWWCFPDPEVRCPNLRIYRLYTPFSVNPLELAATLKCLPRLTELTLSRAVSDSRTGDDGGYYCGLNCGCTSREDEEVKEEDLVDVFRILHSLDQERGSSRSLPLLQVLEILNLPGNYNFSYICDYLAARLGRSPGQASDTLTRLTVTFLPTRLPNNCNARDFKNVLEELESIGIKASIIPSELEPMKRDDYWHLYPFRV</sequence>
<evidence type="ECO:0008006" key="5">
    <source>
        <dbReference type="Google" id="ProtNLM"/>
    </source>
</evidence>
<dbReference type="Proteomes" id="UP001140091">
    <property type="component" value="Unassembled WGS sequence"/>
</dbReference>
<dbReference type="AlphaFoldDB" id="A0A9W8JC75"/>
<feature type="coiled-coil region" evidence="1">
    <location>
        <begin position="40"/>
        <end position="67"/>
    </location>
</feature>
<keyword evidence="1" id="KW-0175">Coiled coil</keyword>
<organism evidence="3 4">
    <name type="scientific">Candolleomyces eurysporus</name>
    <dbReference type="NCBI Taxonomy" id="2828524"/>
    <lineage>
        <taxon>Eukaryota</taxon>
        <taxon>Fungi</taxon>
        <taxon>Dikarya</taxon>
        <taxon>Basidiomycota</taxon>
        <taxon>Agaricomycotina</taxon>
        <taxon>Agaricomycetes</taxon>
        <taxon>Agaricomycetidae</taxon>
        <taxon>Agaricales</taxon>
        <taxon>Agaricineae</taxon>
        <taxon>Psathyrellaceae</taxon>
        <taxon>Candolleomyces</taxon>
    </lineage>
</organism>
<dbReference type="Gene3D" id="1.20.1280.50">
    <property type="match status" value="1"/>
</dbReference>
<dbReference type="Gene3D" id="3.80.10.10">
    <property type="entry name" value="Ribonuclease Inhibitor"/>
    <property type="match status" value="1"/>
</dbReference>
<feature type="non-terminal residue" evidence="3">
    <location>
        <position position="573"/>
    </location>
</feature>